<dbReference type="InterPro" id="IPR051988">
    <property type="entry name" value="HRR_RAD51_Paralog"/>
</dbReference>
<dbReference type="GO" id="GO:0003697">
    <property type="term" value="F:single-stranded DNA binding"/>
    <property type="evidence" value="ECO:0007669"/>
    <property type="project" value="TreeGrafter"/>
</dbReference>
<organism evidence="4 5">
    <name type="scientific">Cercospora zeae-maydis SCOH1-5</name>
    <dbReference type="NCBI Taxonomy" id="717836"/>
    <lineage>
        <taxon>Eukaryota</taxon>
        <taxon>Fungi</taxon>
        <taxon>Dikarya</taxon>
        <taxon>Ascomycota</taxon>
        <taxon>Pezizomycotina</taxon>
        <taxon>Dothideomycetes</taxon>
        <taxon>Dothideomycetidae</taxon>
        <taxon>Mycosphaerellales</taxon>
        <taxon>Mycosphaerellaceae</taxon>
        <taxon>Cercospora</taxon>
    </lineage>
</organism>
<dbReference type="OrthoDB" id="336321at2759"/>
<dbReference type="SUPFAM" id="SSF52540">
    <property type="entry name" value="P-loop containing nucleoside triphosphate hydrolases"/>
    <property type="match status" value="1"/>
</dbReference>
<dbReference type="GO" id="GO:0042148">
    <property type="term" value="P:DNA strand invasion"/>
    <property type="evidence" value="ECO:0007669"/>
    <property type="project" value="TreeGrafter"/>
</dbReference>
<dbReference type="InterPro" id="IPR027417">
    <property type="entry name" value="P-loop_NTPase"/>
</dbReference>
<proteinExistence type="predicted"/>
<evidence type="ECO:0000256" key="2">
    <source>
        <dbReference type="ARBA" id="ARBA00023242"/>
    </source>
</evidence>
<feature type="compositionally biased region" description="Polar residues" evidence="3">
    <location>
        <begin position="160"/>
        <end position="169"/>
    </location>
</feature>
<dbReference type="EMBL" id="ML992699">
    <property type="protein sequence ID" value="KAF2207864.1"/>
    <property type="molecule type" value="Genomic_DNA"/>
</dbReference>
<dbReference type="PANTHER" id="PTHR46457:SF1">
    <property type="entry name" value="DNA REPAIR PROTEIN RAD51 HOMOLOG 4"/>
    <property type="match status" value="1"/>
</dbReference>
<dbReference type="GO" id="GO:0005815">
    <property type="term" value="C:microtubule organizing center"/>
    <property type="evidence" value="ECO:0007669"/>
    <property type="project" value="TreeGrafter"/>
</dbReference>
<keyword evidence="5" id="KW-1185">Reference proteome</keyword>
<evidence type="ECO:0000256" key="3">
    <source>
        <dbReference type="SAM" id="MobiDB-lite"/>
    </source>
</evidence>
<dbReference type="GO" id="GO:0000724">
    <property type="term" value="P:double-strand break repair via homologous recombination"/>
    <property type="evidence" value="ECO:0007669"/>
    <property type="project" value="TreeGrafter"/>
</dbReference>
<sequence>MTGTQIPLSMDSFEAPTIAEDIWQPGALTVEQDEPTPARAEKFSIGSKAISDAFEGGLDHGKVHCITAKAEHGARDLSRALLAAHLLCSPEATATMIDSTLTFDVRRLHSTLRSSIAPGQNTAMEALKRLKISKVFDRIGMVEAVAELGDELSRERQQRVVGSTKPQKSTIEDSEDEEDMLDEVPLKPTTTAAHADNKCPRSTDSKKLLIVDSISHVMTPIIKNDYAQGQLLLTSMLRLLTKVTQEHNLCTIVLGDAGFKLVPEDETLSRFKLCRIKPAVGYGLGFLVDVHFYLHQFSSRAVSRGHGDTATDVKAQRPVHVLEMVEERDGNRQWSWAAFRFTEEGTLDDVTPD</sequence>
<gene>
    <name evidence="4" type="ORF">CERZMDRAFT_101889</name>
</gene>
<evidence type="ECO:0000313" key="4">
    <source>
        <dbReference type="EMBL" id="KAF2207864.1"/>
    </source>
</evidence>
<dbReference type="GO" id="GO:0000723">
    <property type="term" value="P:telomere maintenance"/>
    <property type="evidence" value="ECO:0007669"/>
    <property type="project" value="TreeGrafter"/>
</dbReference>
<dbReference type="GO" id="GO:0008094">
    <property type="term" value="F:ATP-dependent activity, acting on DNA"/>
    <property type="evidence" value="ECO:0007669"/>
    <property type="project" value="TreeGrafter"/>
</dbReference>
<keyword evidence="2" id="KW-0539">Nucleus</keyword>
<accession>A0A6A6F3L3</accession>
<evidence type="ECO:0008006" key="6">
    <source>
        <dbReference type="Google" id="ProtNLM"/>
    </source>
</evidence>
<evidence type="ECO:0000256" key="1">
    <source>
        <dbReference type="ARBA" id="ARBA00004123"/>
    </source>
</evidence>
<dbReference type="PANTHER" id="PTHR46457">
    <property type="entry name" value="DNA REPAIR PROTEIN RAD51 HOMOLOG 4"/>
    <property type="match status" value="1"/>
</dbReference>
<dbReference type="AlphaFoldDB" id="A0A6A6F3L3"/>
<dbReference type="Gene3D" id="3.40.50.300">
    <property type="entry name" value="P-loop containing nucleotide triphosphate hydrolases"/>
    <property type="match status" value="1"/>
</dbReference>
<dbReference type="GO" id="GO:0005657">
    <property type="term" value="C:replication fork"/>
    <property type="evidence" value="ECO:0007669"/>
    <property type="project" value="TreeGrafter"/>
</dbReference>
<dbReference type="GO" id="GO:0007131">
    <property type="term" value="P:reciprocal meiotic recombination"/>
    <property type="evidence" value="ECO:0007669"/>
    <property type="project" value="TreeGrafter"/>
</dbReference>
<name>A0A6A6F3L3_9PEZI</name>
<protein>
    <recommendedName>
        <fullName evidence="6">DNA recombination and repair protein Rad51-like C-terminal domain-containing protein</fullName>
    </recommendedName>
</protein>
<evidence type="ECO:0000313" key="5">
    <source>
        <dbReference type="Proteomes" id="UP000799539"/>
    </source>
</evidence>
<dbReference type="GO" id="GO:0033063">
    <property type="term" value="C:Rad51B-Rad51C-Rad51D-XRCC2 complex"/>
    <property type="evidence" value="ECO:0007669"/>
    <property type="project" value="TreeGrafter"/>
</dbReference>
<reference evidence="4" key="1">
    <citation type="journal article" date="2020" name="Stud. Mycol.">
        <title>101 Dothideomycetes genomes: a test case for predicting lifestyles and emergence of pathogens.</title>
        <authorList>
            <person name="Haridas S."/>
            <person name="Albert R."/>
            <person name="Binder M."/>
            <person name="Bloem J."/>
            <person name="Labutti K."/>
            <person name="Salamov A."/>
            <person name="Andreopoulos B."/>
            <person name="Baker S."/>
            <person name="Barry K."/>
            <person name="Bills G."/>
            <person name="Bluhm B."/>
            <person name="Cannon C."/>
            <person name="Castanera R."/>
            <person name="Culley D."/>
            <person name="Daum C."/>
            <person name="Ezra D."/>
            <person name="Gonzalez J."/>
            <person name="Henrissat B."/>
            <person name="Kuo A."/>
            <person name="Liang C."/>
            <person name="Lipzen A."/>
            <person name="Lutzoni F."/>
            <person name="Magnuson J."/>
            <person name="Mondo S."/>
            <person name="Nolan M."/>
            <person name="Ohm R."/>
            <person name="Pangilinan J."/>
            <person name="Park H.-J."/>
            <person name="Ramirez L."/>
            <person name="Alfaro M."/>
            <person name="Sun H."/>
            <person name="Tritt A."/>
            <person name="Yoshinaga Y."/>
            <person name="Zwiers L.-H."/>
            <person name="Turgeon B."/>
            <person name="Goodwin S."/>
            <person name="Spatafora J."/>
            <person name="Crous P."/>
            <person name="Grigoriev I."/>
        </authorList>
    </citation>
    <scope>NUCLEOTIDE SEQUENCE</scope>
    <source>
        <strain evidence="4">SCOH1-5</strain>
    </source>
</reference>
<feature type="region of interest" description="Disordered" evidence="3">
    <location>
        <begin position="156"/>
        <end position="180"/>
    </location>
</feature>
<dbReference type="Proteomes" id="UP000799539">
    <property type="component" value="Unassembled WGS sequence"/>
</dbReference>
<dbReference type="GO" id="GO:0000400">
    <property type="term" value="F:four-way junction DNA binding"/>
    <property type="evidence" value="ECO:0007669"/>
    <property type="project" value="TreeGrafter"/>
</dbReference>
<comment type="subcellular location">
    <subcellularLocation>
        <location evidence="1">Nucleus</location>
    </subcellularLocation>
</comment>